<organism evidence="2 3">
    <name type="scientific">Algoriphagus iocasae</name>
    <dbReference type="NCBI Taxonomy" id="1836499"/>
    <lineage>
        <taxon>Bacteria</taxon>
        <taxon>Pseudomonadati</taxon>
        <taxon>Bacteroidota</taxon>
        <taxon>Cytophagia</taxon>
        <taxon>Cytophagales</taxon>
        <taxon>Cyclobacteriaceae</taxon>
        <taxon>Algoriphagus</taxon>
    </lineage>
</organism>
<dbReference type="RefSeq" id="WP_184495268.1">
    <property type="nucleotide sequence ID" value="NZ_JACIJO010000002.1"/>
</dbReference>
<dbReference type="Proteomes" id="UP000588604">
    <property type="component" value="Unassembled WGS sequence"/>
</dbReference>
<comment type="caution">
    <text evidence="2">The sequence shown here is derived from an EMBL/GenBank/DDBJ whole genome shotgun (WGS) entry which is preliminary data.</text>
</comment>
<reference evidence="2 3" key="1">
    <citation type="submission" date="2020-08" db="EMBL/GenBank/DDBJ databases">
        <title>Genomic Encyclopedia of Type Strains, Phase IV (KMG-IV): sequencing the most valuable type-strain genomes for metagenomic binning, comparative biology and taxonomic classification.</title>
        <authorList>
            <person name="Goeker M."/>
        </authorList>
    </citation>
    <scope>NUCLEOTIDE SEQUENCE [LARGE SCALE GENOMIC DNA]</scope>
    <source>
        <strain evidence="2 3">DSM 102044</strain>
    </source>
</reference>
<evidence type="ECO:0000313" key="3">
    <source>
        <dbReference type="Proteomes" id="UP000588604"/>
    </source>
</evidence>
<name>A0A841MW22_9BACT</name>
<keyword evidence="3" id="KW-1185">Reference proteome</keyword>
<evidence type="ECO:0000313" key="2">
    <source>
        <dbReference type="EMBL" id="MBB6326685.1"/>
    </source>
</evidence>
<evidence type="ECO:0000256" key="1">
    <source>
        <dbReference type="SAM" id="Coils"/>
    </source>
</evidence>
<proteinExistence type="predicted"/>
<dbReference type="EMBL" id="JACIJO010000002">
    <property type="protein sequence ID" value="MBB6326685.1"/>
    <property type="molecule type" value="Genomic_DNA"/>
</dbReference>
<sequence length="64" mass="7398">MGLFWDLIQQGQIQDQKSKAETLEIRVRNLERELFQTREILLKALKILEEQSGKDIDGDGKIGL</sequence>
<gene>
    <name evidence="2" type="ORF">FHS59_002313</name>
</gene>
<accession>A0A841MW22</accession>
<dbReference type="AlphaFoldDB" id="A0A841MW22"/>
<protein>
    <submittedName>
        <fullName evidence="2">Uncharacterized protein</fullName>
    </submittedName>
</protein>
<feature type="coiled-coil region" evidence="1">
    <location>
        <begin position="13"/>
        <end position="40"/>
    </location>
</feature>
<keyword evidence="1" id="KW-0175">Coiled coil</keyword>